<protein>
    <recommendedName>
        <fullName evidence="4">Protein with a bacterial immunoglobulin-like domain protein</fullName>
    </recommendedName>
</protein>
<feature type="non-terminal residue" evidence="2">
    <location>
        <position position="132"/>
    </location>
</feature>
<evidence type="ECO:0000313" key="3">
    <source>
        <dbReference type="Proteomes" id="UP001320170"/>
    </source>
</evidence>
<reference evidence="2 3" key="1">
    <citation type="journal article" date="2024" name="Pathogens">
        <title>Characterization of a Novel Species of Legionella Isolated from a Healthcare Facility: Legionella resiliens sp. nov.</title>
        <authorList>
            <person name="Cristino S."/>
            <person name="Pascale M.R."/>
            <person name="Marino F."/>
            <person name="Derelitto C."/>
            <person name="Salaris S."/>
            <person name="Orsini M."/>
            <person name="Squarzoni S."/>
            <person name="Grottola A."/>
            <person name="Girolamini L."/>
        </authorList>
    </citation>
    <scope>NUCLEOTIDE SEQUENCE [LARGE SCALE GENOMIC DNA]</scope>
    <source>
        <strain evidence="2 3">8cVS16</strain>
    </source>
</reference>
<keyword evidence="3" id="KW-1185">Reference proteome</keyword>
<proteinExistence type="predicted"/>
<sequence>MDNNFNLPLAKVICAAISLFTSSYTFAAGNFTISPTPGTVIPTTVPAGSMVSAYYTITNNTSSARVGYVLRGLPNTVLQNLGSNFCSNPVNLAAHASCVLRLDIFGQAQSGFALCKGSSCTTACVPLNVVVV</sequence>
<organism evidence="2 3">
    <name type="scientific">Legionella resiliens</name>
    <dbReference type="NCBI Taxonomy" id="2905958"/>
    <lineage>
        <taxon>Bacteria</taxon>
        <taxon>Pseudomonadati</taxon>
        <taxon>Pseudomonadota</taxon>
        <taxon>Gammaproteobacteria</taxon>
        <taxon>Legionellales</taxon>
        <taxon>Legionellaceae</taxon>
        <taxon>Legionella</taxon>
    </lineage>
</organism>
<accession>A0ABS8X9R9</accession>
<keyword evidence="1" id="KW-0732">Signal</keyword>
<name>A0ABS8X9R9_9GAMM</name>
<evidence type="ECO:0008006" key="4">
    <source>
        <dbReference type="Google" id="ProtNLM"/>
    </source>
</evidence>
<dbReference type="EMBL" id="JAJTND010000005">
    <property type="protein sequence ID" value="MCE3533750.1"/>
    <property type="molecule type" value="Genomic_DNA"/>
</dbReference>
<gene>
    <name evidence="2" type="ORF">LXO92_15370</name>
</gene>
<feature type="signal peptide" evidence="1">
    <location>
        <begin position="1"/>
        <end position="27"/>
    </location>
</feature>
<comment type="caution">
    <text evidence="2">The sequence shown here is derived from an EMBL/GenBank/DDBJ whole genome shotgun (WGS) entry which is preliminary data.</text>
</comment>
<dbReference type="Proteomes" id="UP001320170">
    <property type="component" value="Unassembled WGS sequence"/>
</dbReference>
<feature type="chain" id="PRO_5046740659" description="Protein with a bacterial immunoglobulin-like domain protein" evidence="1">
    <location>
        <begin position="28"/>
        <end position="132"/>
    </location>
</feature>
<evidence type="ECO:0000256" key="1">
    <source>
        <dbReference type="SAM" id="SignalP"/>
    </source>
</evidence>
<evidence type="ECO:0000313" key="2">
    <source>
        <dbReference type="EMBL" id="MCE3533750.1"/>
    </source>
</evidence>